<protein>
    <recommendedName>
        <fullName evidence="4">Cytochrome P450</fullName>
    </recommendedName>
</protein>
<accession>A0A5J4KY21</accession>
<dbReference type="GO" id="GO:0020037">
    <property type="term" value="F:heme binding"/>
    <property type="evidence" value="ECO:0007669"/>
    <property type="project" value="InterPro"/>
</dbReference>
<comment type="caution">
    <text evidence="2">The sequence shown here is derived from an EMBL/GenBank/DDBJ whole genome shotgun (WGS) entry which is preliminary data.</text>
</comment>
<dbReference type="EMBL" id="BKZW01000002">
    <property type="protein sequence ID" value="GER90036.1"/>
    <property type="molecule type" value="Genomic_DNA"/>
</dbReference>
<dbReference type="PRINTS" id="PR00359">
    <property type="entry name" value="BP450"/>
</dbReference>
<dbReference type="SUPFAM" id="SSF48264">
    <property type="entry name" value="Cytochrome P450"/>
    <property type="match status" value="1"/>
</dbReference>
<dbReference type="PANTHER" id="PTHR46696">
    <property type="entry name" value="P450, PUTATIVE (EUROFUNG)-RELATED"/>
    <property type="match status" value="1"/>
</dbReference>
<dbReference type="InterPro" id="IPR036396">
    <property type="entry name" value="Cyt_P450_sf"/>
</dbReference>
<dbReference type="GO" id="GO:0004497">
    <property type="term" value="F:monooxygenase activity"/>
    <property type="evidence" value="ECO:0007669"/>
    <property type="project" value="InterPro"/>
</dbReference>
<dbReference type="InterPro" id="IPR002397">
    <property type="entry name" value="Cyt_P450_B"/>
</dbReference>
<evidence type="ECO:0008006" key="4">
    <source>
        <dbReference type="Google" id="ProtNLM"/>
    </source>
</evidence>
<name>A0A5J4KY21_9CHLR</name>
<dbReference type="GO" id="GO:0016705">
    <property type="term" value="F:oxidoreductase activity, acting on paired donors, with incorporation or reduction of molecular oxygen"/>
    <property type="evidence" value="ECO:0007669"/>
    <property type="project" value="InterPro"/>
</dbReference>
<dbReference type="AlphaFoldDB" id="A0A5J4KY21"/>
<dbReference type="GO" id="GO:0005506">
    <property type="term" value="F:iron ion binding"/>
    <property type="evidence" value="ECO:0007669"/>
    <property type="project" value="InterPro"/>
</dbReference>
<gene>
    <name evidence="2" type="ORF">KDW_41980</name>
</gene>
<evidence type="ECO:0000256" key="1">
    <source>
        <dbReference type="ARBA" id="ARBA00010617"/>
    </source>
</evidence>
<dbReference type="Pfam" id="PF00067">
    <property type="entry name" value="p450"/>
    <property type="match status" value="1"/>
</dbReference>
<evidence type="ECO:0000313" key="3">
    <source>
        <dbReference type="Proteomes" id="UP000326912"/>
    </source>
</evidence>
<dbReference type="Proteomes" id="UP000326912">
    <property type="component" value="Unassembled WGS sequence"/>
</dbReference>
<dbReference type="PANTHER" id="PTHR46696:SF1">
    <property type="entry name" value="CYTOCHROME P450 YJIB-RELATED"/>
    <property type="match status" value="1"/>
</dbReference>
<organism evidence="2 3">
    <name type="scientific">Dictyobacter vulcani</name>
    <dbReference type="NCBI Taxonomy" id="2607529"/>
    <lineage>
        <taxon>Bacteria</taxon>
        <taxon>Bacillati</taxon>
        <taxon>Chloroflexota</taxon>
        <taxon>Ktedonobacteria</taxon>
        <taxon>Ktedonobacterales</taxon>
        <taxon>Dictyobacteraceae</taxon>
        <taxon>Dictyobacter</taxon>
    </lineage>
</organism>
<dbReference type="Gene3D" id="1.10.630.10">
    <property type="entry name" value="Cytochrome P450"/>
    <property type="match status" value="1"/>
</dbReference>
<comment type="similarity">
    <text evidence="1">Belongs to the cytochrome P450 family.</text>
</comment>
<dbReference type="RefSeq" id="WP_151757824.1">
    <property type="nucleotide sequence ID" value="NZ_BKZW01000002.1"/>
</dbReference>
<keyword evidence="3" id="KW-1185">Reference proteome</keyword>
<evidence type="ECO:0000313" key="2">
    <source>
        <dbReference type="EMBL" id="GER90036.1"/>
    </source>
</evidence>
<reference evidence="2 3" key="1">
    <citation type="submission" date="2019-10" db="EMBL/GenBank/DDBJ databases">
        <title>Dictyobacter vulcani sp. nov., within the class Ktedonobacteria, isolated from soil of volcanic Mt. Zao.</title>
        <authorList>
            <person name="Zheng Y."/>
            <person name="Wang C.M."/>
            <person name="Sakai Y."/>
            <person name="Abe K."/>
            <person name="Yokota A."/>
            <person name="Yabe S."/>
        </authorList>
    </citation>
    <scope>NUCLEOTIDE SEQUENCE [LARGE SCALE GENOMIC DNA]</scope>
    <source>
        <strain evidence="2 3">W12</strain>
    </source>
</reference>
<sequence length="346" mass="38470">MTQQSTHESTPQEELPSYPFSFAEHSLECPVEYERLRAQCPVSHVKMPYGGNAVLLTRHADVAKAFTDPACGIIQAADGDVPRVEAGMVIGSGDGDSTLFSASDARHNQIRRLVTQAFTVKFANELAPGVVDVTNKLIDAMERSGPPADLFENYAIQTPMAVICDMLGVPAKDEQQFRQWAKTIISTTIAPEELQAQRMQMVQYMLPLIEQERQQPRNTILSMLVKASERGDEVLSVPEVLSFAIGLVVAGFETVSTTFTNSAFILLQRPDLLEQLKERLDDPPRLASAIEEILRVTPIGLSRPGLRGLRGERLIFLVCRSRKEKCCCSISLPRTGMSQYFRMRTR</sequence>
<dbReference type="InterPro" id="IPR001128">
    <property type="entry name" value="Cyt_P450"/>
</dbReference>
<proteinExistence type="inferred from homology"/>